<evidence type="ECO:0000256" key="4">
    <source>
        <dbReference type="ARBA" id="ARBA00022475"/>
    </source>
</evidence>
<dbReference type="InterPro" id="IPR019594">
    <property type="entry name" value="Glu/Gly-bd"/>
</dbReference>
<gene>
    <name evidence="15" type="ORF">DERP_003288</name>
</gene>
<evidence type="ECO:0000313" key="15">
    <source>
        <dbReference type="EMBL" id="KAH9422611.1"/>
    </source>
</evidence>
<dbReference type="EMBL" id="NJHN03000036">
    <property type="protein sequence ID" value="KAH9422611.1"/>
    <property type="molecule type" value="Genomic_DNA"/>
</dbReference>
<dbReference type="InterPro" id="IPR052192">
    <property type="entry name" value="Insect_Ionotropic_Sensory_Rcpt"/>
</dbReference>
<feature type="transmembrane region" description="Helical" evidence="13">
    <location>
        <begin position="609"/>
        <end position="634"/>
    </location>
</feature>
<evidence type="ECO:0000256" key="2">
    <source>
        <dbReference type="ARBA" id="ARBA00008685"/>
    </source>
</evidence>
<evidence type="ECO:0000256" key="12">
    <source>
        <dbReference type="ARBA" id="ARBA00023303"/>
    </source>
</evidence>
<evidence type="ECO:0000256" key="11">
    <source>
        <dbReference type="ARBA" id="ARBA00023286"/>
    </source>
</evidence>
<evidence type="ECO:0000256" key="7">
    <source>
        <dbReference type="ARBA" id="ARBA00023065"/>
    </source>
</evidence>
<dbReference type="PANTHER" id="PTHR42643:SF24">
    <property type="entry name" value="IONOTROPIC RECEPTOR 60A"/>
    <property type="match status" value="1"/>
</dbReference>
<proteinExistence type="inferred from homology"/>
<dbReference type="Gene3D" id="1.10.287.70">
    <property type="match status" value="2"/>
</dbReference>
<evidence type="ECO:0000256" key="5">
    <source>
        <dbReference type="ARBA" id="ARBA00022692"/>
    </source>
</evidence>
<feature type="transmembrane region" description="Helical" evidence="13">
    <location>
        <begin position="197"/>
        <end position="216"/>
    </location>
</feature>
<comment type="similarity">
    <text evidence="2">Belongs to the glutamate-gated ion channel (TC 1.A.10.1) family.</text>
</comment>
<evidence type="ECO:0000256" key="1">
    <source>
        <dbReference type="ARBA" id="ARBA00004651"/>
    </source>
</evidence>
<accession>A0ABQ8JJ27</accession>
<keyword evidence="10" id="KW-0325">Glycoprotein</keyword>
<dbReference type="InterPro" id="IPR001638">
    <property type="entry name" value="Solute-binding_3/MltF_N"/>
</dbReference>
<dbReference type="Pfam" id="PF00060">
    <property type="entry name" value="Lig_chan"/>
    <property type="match status" value="1"/>
</dbReference>
<keyword evidence="3" id="KW-0813">Transport</keyword>
<name>A0ABQ8JJ27_DERPT</name>
<evidence type="ECO:0000256" key="8">
    <source>
        <dbReference type="ARBA" id="ARBA00023136"/>
    </source>
</evidence>
<reference evidence="15 16" key="1">
    <citation type="journal article" date="2018" name="J. Allergy Clin. Immunol.">
        <title>High-quality assembly of Dermatophagoides pteronyssinus genome and transcriptome reveals a wide range of novel allergens.</title>
        <authorList>
            <person name="Liu X.Y."/>
            <person name="Yang K.Y."/>
            <person name="Wang M.Q."/>
            <person name="Kwok J.S."/>
            <person name="Zeng X."/>
            <person name="Yang Z."/>
            <person name="Xiao X.J."/>
            <person name="Lau C.P."/>
            <person name="Li Y."/>
            <person name="Huang Z.M."/>
            <person name="Ba J.G."/>
            <person name="Yim A.K."/>
            <person name="Ouyang C.Y."/>
            <person name="Ngai S.M."/>
            <person name="Chan T.F."/>
            <person name="Leung E.L."/>
            <person name="Liu L."/>
            <person name="Liu Z.G."/>
            <person name="Tsui S.K."/>
        </authorList>
    </citation>
    <scope>NUCLEOTIDE SEQUENCE [LARGE SCALE GENOMIC DNA]</scope>
    <source>
        <strain evidence="15">Derp</strain>
    </source>
</reference>
<protein>
    <recommendedName>
        <fullName evidence="14">Ionotropic glutamate receptor L-glutamate and glycine-binding domain-containing protein</fullName>
    </recommendedName>
</protein>
<keyword evidence="12" id="KW-0407">Ion channel</keyword>
<sequence>MRLNLDGKLLKTGYNNDPPYTLIQSSINRLYGIEPKIIRTMAKYFNFTIKFIDCKNNYGNRLSNGSFNGMMGMLENEQIDFGIGGVMMSYERNSIIRYLYTYQMDHLTFITNQDYQTQINYYLLITPFTGQVWLMILFILLIFYLIKQIRINLMIKCKQQQQQSFVDDYHDDLWIGIGLFFRQPYYRLQSTNLSIKIMMLCWALSAFILSTLYAGFLTSTLSIPNNNCIDTIQRLADECYAQNIIPLIQANTSAIKIFSRSDRNDFQMIWQKTQQIINTEQGIKMIFEQNVYGKKFSLITSRYPLQYYQFKYGKNLLYLPPEQLESSFYPFFVSIPIRKTFEHIESFNILIFHLQCSGLLKKWLNDEFHVRLSGKEFTVISKQYIDYDYQFIDDDVNVQQNPSHQFTNEQLFSLSIANEWQSITMRLNLQQQIIRIGFFADPPYTSTQGLSEPIGFEPEIINTMAKYFNFTIQYIPCANTHEMFRMLNENKTDFNIGGIVMTDYRYLRMHFFFTHWIDYITFGTRWPEKNHVTYDLLLKPFSYQIWFLLIIIFIMFIILNQFKTSLLKPIQIHGRYIEMNLFWINLSLLFRQQYHWLRFFNTSMKICVILWTISALILTTFYGGFISSILTIPINTGITSIYRLAEECESHNIIPLIQGNKNTVRRFNSSEIDVMQTIWRNVQLVNNTEEELRKIASNSMENNNRFAMITARETLRYFRFLLGDGSIYMPPDDETSSFYPLLVSIPVRLSFEYDRKPFNELRDNNNETKINISFSRIRSEIE</sequence>
<evidence type="ECO:0000256" key="13">
    <source>
        <dbReference type="SAM" id="Phobius"/>
    </source>
</evidence>
<dbReference type="InterPro" id="IPR001320">
    <property type="entry name" value="Iontro_rcpt_C"/>
</dbReference>
<feature type="domain" description="Ionotropic glutamate receptor L-glutamate and glycine-binding" evidence="14">
    <location>
        <begin position="19"/>
        <end position="76"/>
    </location>
</feature>
<evidence type="ECO:0000313" key="16">
    <source>
        <dbReference type="Proteomes" id="UP000887458"/>
    </source>
</evidence>
<keyword evidence="6 13" id="KW-1133">Transmembrane helix</keyword>
<keyword evidence="7" id="KW-0406">Ion transport</keyword>
<evidence type="ECO:0000256" key="3">
    <source>
        <dbReference type="ARBA" id="ARBA00022448"/>
    </source>
</evidence>
<keyword evidence="8 13" id="KW-0472">Membrane</keyword>
<evidence type="ECO:0000259" key="14">
    <source>
        <dbReference type="SMART" id="SM00918"/>
    </source>
</evidence>
<reference evidence="15 16" key="2">
    <citation type="journal article" date="2022" name="Mol. Biol. Evol.">
        <title>Comparative Genomics Reveals Insights into the Divergent Evolution of Astigmatic Mites and Household Pest Adaptations.</title>
        <authorList>
            <person name="Xiong Q."/>
            <person name="Wan A.T."/>
            <person name="Liu X."/>
            <person name="Fung C.S."/>
            <person name="Xiao X."/>
            <person name="Malainual N."/>
            <person name="Hou J."/>
            <person name="Wang L."/>
            <person name="Wang M."/>
            <person name="Yang K.Y."/>
            <person name="Cui Y."/>
            <person name="Leung E.L."/>
            <person name="Nong W."/>
            <person name="Shin S.K."/>
            <person name="Au S.W."/>
            <person name="Jeong K.Y."/>
            <person name="Chew F.T."/>
            <person name="Hui J.H."/>
            <person name="Leung T.F."/>
            <person name="Tungtrongchitr A."/>
            <person name="Zhong N."/>
            <person name="Liu Z."/>
            <person name="Tsui S.K."/>
        </authorList>
    </citation>
    <scope>NUCLEOTIDE SEQUENCE [LARGE SCALE GENOMIC DNA]</scope>
    <source>
        <strain evidence="15">Derp</strain>
    </source>
</reference>
<keyword evidence="9" id="KW-0675">Receptor</keyword>
<evidence type="ECO:0000256" key="10">
    <source>
        <dbReference type="ARBA" id="ARBA00023180"/>
    </source>
</evidence>
<keyword evidence="16" id="KW-1185">Reference proteome</keyword>
<dbReference type="Proteomes" id="UP000887458">
    <property type="component" value="Unassembled WGS sequence"/>
</dbReference>
<dbReference type="SUPFAM" id="SSF53850">
    <property type="entry name" value="Periplasmic binding protein-like II"/>
    <property type="match status" value="2"/>
</dbReference>
<comment type="subcellular location">
    <subcellularLocation>
        <location evidence="1">Cell membrane</location>
        <topology evidence="1">Multi-pass membrane protein</topology>
    </subcellularLocation>
</comment>
<dbReference type="Gene3D" id="3.40.190.10">
    <property type="entry name" value="Periplasmic binding protein-like II"/>
    <property type="match status" value="2"/>
</dbReference>
<feature type="transmembrane region" description="Helical" evidence="13">
    <location>
        <begin position="121"/>
        <end position="146"/>
    </location>
</feature>
<dbReference type="Pfam" id="PF00497">
    <property type="entry name" value="SBP_bac_3"/>
    <property type="match status" value="1"/>
</dbReference>
<evidence type="ECO:0000256" key="9">
    <source>
        <dbReference type="ARBA" id="ARBA00023170"/>
    </source>
</evidence>
<keyword evidence="11" id="KW-1071">Ligand-gated ion channel</keyword>
<dbReference type="SMART" id="SM00918">
    <property type="entry name" value="Lig_chan-Glu_bd"/>
    <property type="match status" value="1"/>
</dbReference>
<keyword evidence="4" id="KW-1003">Cell membrane</keyword>
<keyword evidence="5 13" id="KW-0812">Transmembrane</keyword>
<dbReference type="Pfam" id="PF10613">
    <property type="entry name" value="Lig_chan-Glu_bd"/>
    <property type="match status" value="1"/>
</dbReference>
<comment type="caution">
    <text evidence="15">The sequence shown here is derived from an EMBL/GenBank/DDBJ whole genome shotgun (WGS) entry which is preliminary data.</text>
</comment>
<organism evidence="15 16">
    <name type="scientific">Dermatophagoides pteronyssinus</name>
    <name type="common">European house dust mite</name>
    <dbReference type="NCBI Taxonomy" id="6956"/>
    <lineage>
        <taxon>Eukaryota</taxon>
        <taxon>Metazoa</taxon>
        <taxon>Ecdysozoa</taxon>
        <taxon>Arthropoda</taxon>
        <taxon>Chelicerata</taxon>
        <taxon>Arachnida</taxon>
        <taxon>Acari</taxon>
        <taxon>Acariformes</taxon>
        <taxon>Sarcoptiformes</taxon>
        <taxon>Astigmata</taxon>
        <taxon>Psoroptidia</taxon>
        <taxon>Analgoidea</taxon>
        <taxon>Pyroglyphidae</taxon>
        <taxon>Dermatophagoidinae</taxon>
        <taxon>Dermatophagoides</taxon>
    </lineage>
</organism>
<evidence type="ECO:0000256" key="6">
    <source>
        <dbReference type="ARBA" id="ARBA00022989"/>
    </source>
</evidence>
<dbReference type="PANTHER" id="PTHR42643">
    <property type="entry name" value="IONOTROPIC RECEPTOR 20A-RELATED"/>
    <property type="match status" value="1"/>
</dbReference>
<feature type="transmembrane region" description="Helical" evidence="13">
    <location>
        <begin position="541"/>
        <end position="559"/>
    </location>
</feature>